<feature type="binding site" evidence="4">
    <location>
        <position position="184"/>
    </location>
    <ligand>
        <name>substrate</name>
    </ligand>
</feature>
<feature type="binding site" evidence="4">
    <location>
        <begin position="205"/>
        <end position="208"/>
    </location>
    <ligand>
        <name>substrate</name>
    </ligand>
</feature>
<dbReference type="SUPFAM" id="SSF75304">
    <property type="entry name" value="Amidase signature (AS) enzymes"/>
    <property type="match status" value="1"/>
</dbReference>
<name>A0AAD7CEE4_9AGAR</name>
<dbReference type="GO" id="GO:0009062">
    <property type="term" value="P:fatty acid catabolic process"/>
    <property type="evidence" value="ECO:0007669"/>
    <property type="project" value="TreeGrafter"/>
</dbReference>
<evidence type="ECO:0000256" key="1">
    <source>
        <dbReference type="ARBA" id="ARBA00009199"/>
    </source>
</evidence>
<keyword evidence="7" id="KW-1185">Reference proteome</keyword>
<dbReference type="InterPro" id="IPR036928">
    <property type="entry name" value="AS_sf"/>
</dbReference>
<dbReference type="PIRSF" id="PIRSF001221">
    <property type="entry name" value="Amidase_fungi"/>
    <property type="match status" value="1"/>
</dbReference>
<feature type="active site" description="Charge relay system" evidence="3">
    <location>
        <position position="109"/>
    </location>
</feature>
<dbReference type="InterPro" id="IPR052096">
    <property type="entry name" value="Endocannabinoid_amidase"/>
</dbReference>
<dbReference type="PROSITE" id="PS00571">
    <property type="entry name" value="AMIDASES"/>
    <property type="match status" value="1"/>
</dbReference>
<evidence type="ECO:0000259" key="5">
    <source>
        <dbReference type="Pfam" id="PF01425"/>
    </source>
</evidence>
<comment type="caution">
    <text evidence="6">The sequence shown here is derived from an EMBL/GenBank/DDBJ whole genome shotgun (WGS) entry which is preliminary data.</text>
</comment>
<reference evidence="6" key="1">
    <citation type="submission" date="2023-03" db="EMBL/GenBank/DDBJ databases">
        <title>Massive genome expansion in bonnet fungi (Mycena s.s.) driven by repeated elements and novel gene families across ecological guilds.</title>
        <authorList>
            <consortium name="Lawrence Berkeley National Laboratory"/>
            <person name="Harder C.B."/>
            <person name="Miyauchi S."/>
            <person name="Viragh M."/>
            <person name="Kuo A."/>
            <person name="Thoen E."/>
            <person name="Andreopoulos B."/>
            <person name="Lu D."/>
            <person name="Skrede I."/>
            <person name="Drula E."/>
            <person name="Henrissat B."/>
            <person name="Morin E."/>
            <person name="Kohler A."/>
            <person name="Barry K."/>
            <person name="LaButti K."/>
            <person name="Morin E."/>
            <person name="Salamov A."/>
            <person name="Lipzen A."/>
            <person name="Mereny Z."/>
            <person name="Hegedus B."/>
            <person name="Baldrian P."/>
            <person name="Stursova M."/>
            <person name="Weitz H."/>
            <person name="Taylor A."/>
            <person name="Grigoriev I.V."/>
            <person name="Nagy L.G."/>
            <person name="Martin F."/>
            <person name="Kauserud H."/>
        </authorList>
    </citation>
    <scope>NUCLEOTIDE SEQUENCE</scope>
    <source>
        <strain evidence="6">9284</strain>
    </source>
</reference>
<proteinExistence type="inferred from homology"/>
<comment type="similarity">
    <text evidence="1">Belongs to the amidase family.</text>
</comment>
<evidence type="ECO:0000256" key="2">
    <source>
        <dbReference type="ARBA" id="ARBA00022801"/>
    </source>
</evidence>
<dbReference type="EMBL" id="JARKIF010000002">
    <property type="protein sequence ID" value="KAJ7646871.1"/>
    <property type="molecule type" value="Genomic_DNA"/>
</dbReference>
<dbReference type="PANTHER" id="PTHR45847">
    <property type="entry name" value="FATTY ACID AMIDE HYDROLASE"/>
    <property type="match status" value="1"/>
</dbReference>
<dbReference type="AlphaFoldDB" id="A0AAD7CEE4"/>
<accession>A0AAD7CEE4</accession>
<gene>
    <name evidence="6" type="ORF">FB45DRAFT_1019162</name>
</gene>
<dbReference type="InterPro" id="IPR020556">
    <property type="entry name" value="Amidase_CS"/>
</dbReference>
<dbReference type="Proteomes" id="UP001221142">
    <property type="component" value="Unassembled WGS sequence"/>
</dbReference>
<dbReference type="PANTHER" id="PTHR45847:SF6">
    <property type="entry name" value="FATTY ACID AMIDE HYDROLASE"/>
    <property type="match status" value="1"/>
</dbReference>
<dbReference type="Gene3D" id="3.90.1300.10">
    <property type="entry name" value="Amidase signature (AS) domain"/>
    <property type="match status" value="1"/>
</dbReference>
<sequence>MAAQKRAARDRELELEKKLVQPDSVAADRNVFLQSTAKDIVGNIEKRVWTASQVLEVFIAQSVVAHGATNCITEVMFGDARARAKELDVEFERTGKLVGPLHGVPISVKDQYDVKGYDTTIGFTSCINKPAQDTADFVQCMISAGAVPFLKTNVPQTMYAYECNNPLWGATTNPYNAAYTSGGSSGGEACMLALDAAVIGLGSDIGGSLRIPASYCGVYSLKPGIGRVSDYGAKGGCMDDLELACRVSFGAQGSLKDNPPVPFREVKIPEKLRFGYYTSDGVMKASPACARAVHETIRALEKQGHECIELNQDLTPRILNIYLELTAADGYKTLLRGVGSDPLDASLNVLTFTPKIPKVLRIFLSWAIRTFVGDTVMSDILRVGGERSVEEYHAACVRRNEIKQEFYRRFWDEHQLDGIITHVHASPGCLHGGSQMMTIMSASTATYNLVDSPCGVVPVTHVNPDTDALTEEWIKGPGHGSSLTEAELYSKGRGKAKKPIYDPEAMAGLPIGVQIIGRLWEDEKVLGMMRVVDDALGKQRGFTPGSWEQRLQIRTL</sequence>
<dbReference type="GO" id="GO:0004040">
    <property type="term" value="F:amidase activity"/>
    <property type="evidence" value="ECO:0007669"/>
    <property type="project" value="TreeGrafter"/>
</dbReference>
<dbReference type="GO" id="GO:0017064">
    <property type="term" value="F:fatty acid amide hydrolase activity"/>
    <property type="evidence" value="ECO:0007669"/>
    <property type="project" value="TreeGrafter"/>
</dbReference>
<dbReference type="InterPro" id="IPR023631">
    <property type="entry name" value="Amidase_dom"/>
</dbReference>
<keyword evidence="2" id="KW-0378">Hydrolase</keyword>
<evidence type="ECO:0000256" key="4">
    <source>
        <dbReference type="PIRSR" id="PIRSR001221-2"/>
    </source>
</evidence>
<feature type="binding site" evidence="4">
    <location>
        <position position="158"/>
    </location>
    <ligand>
        <name>substrate</name>
    </ligand>
</feature>
<organism evidence="6 7">
    <name type="scientific">Roridomyces roridus</name>
    <dbReference type="NCBI Taxonomy" id="1738132"/>
    <lineage>
        <taxon>Eukaryota</taxon>
        <taxon>Fungi</taxon>
        <taxon>Dikarya</taxon>
        <taxon>Basidiomycota</taxon>
        <taxon>Agaricomycotina</taxon>
        <taxon>Agaricomycetes</taxon>
        <taxon>Agaricomycetidae</taxon>
        <taxon>Agaricales</taxon>
        <taxon>Marasmiineae</taxon>
        <taxon>Mycenaceae</taxon>
        <taxon>Roridomyces</taxon>
    </lineage>
</organism>
<evidence type="ECO:0000313" key="6">
    <source>
        <dbReference type="EMBL" id="KAJ7646871.1"/>
    </source>
</evidence>
<dbReference type="Pfam" id="PF01425">
    <property type="entry name" value="Amidase"/>
    <property type="match status" value="1"/>
</dbReference>
<evidence type="ECO:0000256" key="3">
    <source>
        <dbReference type="PIRSR" id="PIRSR001221-1"/>
    </source>
</evidence>
<protein>
    <submittedName>
        <fullName evidence="6">Amidase</fullName>
    </submittedName>
</protein>
<feature type="domain" description="Amidase" evidence="5">
    <location>
        <begin position="54"/>
        <end position="526"/>
    </location>
</feature>
<evidence type="ECO:0000313" key="7">
    <source>
        <dbReference type="Proteomes" id="UP001221142"/>
    </source>
</evidence>
<feature type="active site" description="Acyl-ester intermediate" evidence="3">
    <location>
        <position position="208"/>
    </location>
</feature>
<feature type="active site" description="Charge relay system" evidence="3">
    <location>
        <position position="184"/>
    </location>
</feature>